<dbReference type="SUPFAM" id="SSF46894">
    <property type="entry name" value="C-terminal effector domain of the bipartite response regulators"/>
    <property type="match status" value="1"/>
</dbReference>
<evidence type="ECO:0000256" key="4">
    <source>
        <dbReference type="SAM" id="MobiDB-lite"/>
    </source>
</evidence>
<dbReference type="AlphaFoldDB" id="A0A7W7H6H4"/>
<evidence type="ECO:0000313" key="6">
    <source>
        <dbReference type="EMBL" id="MBB4744788.1"/>
    </source>
</evidence>
<dbReference type="GO" id="GO:0006355">
    <property type="term" value="P:regulation of DNA-templated transcription"/>
    <property type="evidence" value="ECO:0007669"/>
    <property type="project" value="InterPro"/>
</dbReference>
<protein>
    <submittedName>
        <fullName evidence="6">DNA-binding CsgD family transcriptional regulator</fullName>
    </submittedName>
</protein>
<dbReference type="CDD" id="cd06170">
    <property type="entry name" value="LuxR_C_like"/>
    <property type="match status" value="1"/>
</dbReference>
<reference evidence="6 7" key="1">
    <citation type="submission" date="2020-08" db="EMBL/GenBank/DDBJ databases">
        <title>Sequencing the genomes of 1000 actinobacteria strains.</title>
        <authorList>
            <person name="Klenk H.-P."/>
        </authorList>
    </citation>
    <scope>NUCLEOTIDE SEQUENCE [LARGE SCALE GENOMIC DNA]</scope>
    <source>
        <strain evidence="6 7">DSM 45809</strain>
    </source>
</reference>
<keyword evidence="1" id="KW-0805">Transcription regulation</keyword>
<evidence type="ECO:0000256" key="1">
    <source>
        <dbReference type="ARBA" id="ARBA00023015"/>
    </source>
</evidence>
<dbReference type="InterPro" id="IPR000792">
    <property type="entry name" value="Tscrpt_reg_LuxR_C"/>
</dbReference>
<evidence type="ECO:0000259" key="5">
    <source>
        <dbReference type="PROSITE" id="PS50043"/>
    </source>
</evidence>
<dbReference type="Pfam" id="PF00196">
    <property type="entry name" value="GerE"/>
    <property type="match status" value="1"/>
</dbReference>
<dbReference type="PRINTS" id="PR00038">
    <property type="entry name" value="HTHLUXR"/>
</dbReference>
<feature type="compositionally biased region" description="Pro residues" evidence="4">
    <location>
        <begin position="127"/>
        <end position="139"/>
    </location>
</feature>
<dbReference type="PANTHER" id="PTHR44688:SF16">
    <property type="entry name" value="DNA-BINDING TRANSCRIPTIONAL ACTIVATOR DEVR_DOSR"/>
    <property type="match status" value="1"/>
</dbReference>
<evidence type="ECO:0000256" key="3">
    <source>
        <dbReference type="ARBA" id="ARBA00023163"/>
    </source>
</evidence>
<organism evidence="6 7">
    <name type="scientific">Actinoplanes octamycinicus</name>
    <dbReference type="NCBI Taxonomy" id="135948"/>
    <lineage>
        <taxon>Bacteria</taxon>
        <taxon>Bacillati</taxon>
        <taxon>Actinomycetota</taxon>
        <taxon>Actinomycetes</taxon>
        <taxon>Micromonosporales</taxon>
        <taxon>Micromonosporaceae</taxon>
        <taxon>Actinoplanes</taxon>
    </lineage>
</organism>
<dbReference type="RefSeq" id="WP_203758802.1">
    <property type="nucleotide sequence ID" value="NZ_BAABFG010000005.1"/>
</dbReference>
<accession>A0A7W7H6H4</accession>
<evidence type="ECO:0000313" key="7">
    <source>
        <dbReference type="Proteomes" id="UP000546162"/>
    </source>
</evidence>
<feature type="domain" description="HTH luxR-type" evidence="5">
    <location>
        <begin position="209"/>
        <end position="274"/>
    </location>
</feature>
<keyword evidence="7" id="KW-1185">Reference proteome</keyword>
<dbReference type="SMART" id="SM00421">
    <property type="entry name" value="HTH_LUXR"/>
    <property type="match status" value="1"/>
</dbReference>
<keyword evidence="3" id="KW-0804">Transcription</keyword>
<feature type="region of interest" description="Disordered" evidence="4">
    <location>
        <begin position="120"/>
        <end position="167"/>
    </location>
</feature>
<comment type="caution">
    <text evidence="6">The sequence shown here is derived from an EMBL/GenBank/DDBJ whole genome shotgun (WGS) entry which is preliminary data.</text>
</comment>
<gene>
    <name evidence="6" type="ORF">BJY16_008247</name>
</gene>
<dbReference type="EMBL" id="JACHNB010000001">
    <property type="protein sequence ID" value="MBB4744788.1"/>
    <property type="molecule type" value="Genomic_DNA"/>
</dbReference>
<sequence>MAGVSERDYRRMLAVATAALGGLDTDAPWDGVRAALTDCFRGAATLHLEGTPVVAGPAPLWTAGTHEELPRGASVRVGVAGGALALGAVSGAADWHRTRCGPQPCHLLIELPVTRASPQPPVACAAPQPPGVPSSPQPPVARASLQPPVIPASPQPPGVPSSPRPPGARASLQLLGVLVTCRPDRPFDAADRAVARRLQPLLTSVQRHLARRPPRLTERELAVLAATADGLTAVAAGRRLGISPRTFEKHLERLYRKFATRDRVHTVLLAQDLGLLPGRR</sequence>
<dbReference type="GO" id="GO:0003677">
    <property type="term" value="F:DNA binding"/>
    <property type="evidence" value="ECO:0007669"/>
    <property type="project" value="UniProtKB-KW"/>
</dbReference>
<keyword evidence="2 6" id="KW-0238">DNA-binding</keyword>
<proteinExistence type="predicted"/>
<name>A0A7W7H6H4_9ACTN</name>
<feature type="compositionally biased region" description="Pro residues" evidence="4">
    <location>
        <begin position="148"/>
        <end position="166"/>
    </location>
</feature>
<evidence type="ECO:0000256" key="2">
    <source>
        <dbReference type="ARBA" id="ARBA00023125"/>
    </source>
</evidence>
<dbReference type="Gene3D" id="1.10.10.10">
    <property type="entry name" value="Winged helix-like DNA-binding domain superfamily/Winged helix DNA-binding domain"/>
    <property type="match status" value="1"/>
</dbReference>
<dbReference type="InterPro" id="IPR036388">
    <property type="entry name" value="WH-like_DNA-bd_sf"/>
</dbReference>
<dbReference type="InterPro" id="IPR016032">
    <property type="entry name" value="Sig_transdc_resp-reg_C-effctor"/>
</dbReference>
<dbReference type="PROSITE" id="PS50043">
    <property type="entry name" value="HTH_LUXR_2"/>
    <property type="match status" value="1"/>
</dbReference>
<dbReference type="Proteomes" id="UP000546162">
    <property type="component" value="Unassembled WGS sequence"/>
</dbReference>
<dbReference type="PANTHER" id="PTHR44688">
    <property type="entry name" value="DNA-BINDING TRANSCRIPTIONAL ACTIVATOR DEVR_DOSR"/>
    <property type="match status" value="1"/>
</dbReference>